<feature type="region of interest" description="Disordered" evidence="1">
    <location>
        <begin position="52"/>
        <end position="76"/>
    </location>
</feature>
<dbReference type="AlphaFoldDB" id="A0A2Z5FWF7"/>
<protein>
    <recommendedName>
        <fullName evidence="4">DNA-directed RNA polymerase</fullName>
    </recommendedName>
</protein>
<dbReference type="RefSeq" id="WP_114206570.1">
    <property type="nucleotide sequence ID" value="NZ_CP030840.1"/>
</dbReference>
<sequence length="76" mass="8584">MRSDLIFGALAHVRNRYELCQLAAKATRKLHKPTTRLQDTANDVLVRFHENNPMNAASTNASLELQEAPLQQRRAA</sequence>
<evidence type="ECO:0000256" key="1">
    <source>
        <dbReference type="SAM" id="MobiDB-lite"/>
    </source>
</evidence>
<reference evidence="2 3" key="1">
    <citation type="journal article" date="2018" name="Front. Microbiol.">
        <title>Hydrolytic Capabilities as a Key to Environmental Success: Chitinolytic and Cellulolytic Acidobacteria From Acidic Sub-arctic Soils and Boreal Peatlands.</title>
        <authorList>
            <person name="Belova S.E."/>
            <person name="Ravin N.V."/>
            <person name="Pankratov T.A."/>
            <person name="Rakitin A.L."/>
            <person name="Ivanova A.A."/>
            <person name="Beletsky A.V."/>
            <person name="Mardanov A.V."/>
            <person name="Sinninghe Damste J.S."/>
            <person name="Dedysh S.N."/>
        </authorList>
    </citation>
    <scope>NUCLEOTIDE SEQUENCE [LARGE SCALE GENOMIC DNA]</scope>
    <source>
        <strain evidence="2 3">SBC82</strain>
    </source>
</reference>
<accession>A0A2Z5FWF7</accession>
<dbReference type="EMBL" id="CP030840">
    <property type="protein sequence ID" value="AXC11060.1"/>
    <property type="molecule type" value="Genomic_DNA"/>
</dbReference>
<dbReference type="KEGG" id="abas:ACPOL_1718"/>
<gene>
    <name evidence="2" type="ORF">ACPOL_1718</name>
</gene>
<organism evidence="2 3">
    <name type="scientific">Acidisarcina polymorpha</name>
    <dbReference type="NCBI Taxonomy" id="2211140"/>
    <lineage>
        <taxon>Bacteria</taxon>
        <taxon>Pseudomonadati</taxon>
        <taxon>Acidobacteriota</taxon>
        <taxon>Terriglobia</taxon>
        <taxon>Terriglobales</taxon>
        <taxon>Acidobacteriaceae</taxon>
        <taxon>Acidisarcina</taxon>
    </lineage>
</organism>
<evidence type="ECO:0000313" key="2">
    <source>
        <dbReference type="EMBL" id="AXC11060.1"/>
    </source>
</evidence>
<name>A0A2Z5FWF7_9BACT</name>
<evidence type="ECO:0008006" key="4">
    <source>
        <dbReference type="Google" id="ProtNLM"/>
    </source>
</evidence>
<proteinExistence type="predicted"/>
<dbReference type="Proteomes" id="UP000253606">
    <property type="component" value="Chromosome"/>
</dbReference>
<evidence type="ECO:0000313" key="3">
    <source>
        <dbReference type="Proteomes" id="UP000253606"/>
    </source>
</evidence>
<keyword evidence="3" id="KW-1185">Reference proteome</keyword>
<dbReference type="OrthoDB" id="121975at2"/>
<feature type="compositionally biased region" description="Polar residues" evidence="1">
    <location>
        <begin position="52"/>
        <end position="63"/>
    </location>
</feature>